<protein>
    <submittedName>
        <fullName evidence="2">DUF2742 domain-containing protein</fullName>
    </submittedName>
</protein>
<reference evidence="2 3" key="1">
    <citation type="submission" date="2019-01" db="EMBL/GenBank/DDBJ databases">
        <title>High-quality-draft genome sequences of five non-tuberculosis mycobacteriaceae isolated from a nosocomial environment.</title>
        <authorList>
            <person name="Tiago I."/>
            <person name="Alarico S."/>
            <person name="Pereira S.G."/>
            <person name="Coelho C."/>
            <person name="Maranha A."/>
            <person name="Empadinhas N."/>
        </authorList>
    </citation>
    <scope>NUCLEOTIDE SEQUENCE [LARGE SCALE GENOMIC DNA]</scope>
    <source>
        <strain evidence="2 3">24AIII</strain>
    </source>
</reference>
<organism evidence="2 3">
    <name type="scientific">Mycolicibacterium mucogenicum</name>
    <name type="common">Mycobacterium mucogenicum</name>
    <dbReference type="NCBI Taxonomy" id="56689"/>
    <lineage>
        <taxon>Bacteria</taxon>
        <taxon>Bacillati</taxon>
        <taxon>Actinomycetota</taxon>
        <taxon>Actinomycetes</taxon>
        <taxon>Mycobacteriales</taxon>
        <taxon>Mycobacteriaceae</taxon>
        <taxon>Mycolicibacterium</taxon>
    </lineage>
</organism>
<dbReference type="EMBL" id="SDLO01000032">
    <property type="protein sequence ID" value="TDK84751.1"/>
    <property type="molecule type" value="Genomic_DNA"/>
</dbReference>
<evidence type="ECO:0000313" key="3">
    <source>
        <dbReference type="Proteomes" id="UP000294929"/>
    </source>
</evidence>
<dbReference type="Proteomes" id="UP000294929">
    <property type="component" value="Unassembled WGS sequence"/>
</dbReference>
<name>A0A4R5W7I0_MYCMU</name>
<dbReference type="AlphaFoldDB" id="A0A4R5W7I0"/>
<evidence type="ECO:0000256" key="1">
    <source>
        <dbReference type="SAM" id="MobiDB-lite"/>
    </source>
</evidence>
<sequence length="102" mass="11663">MSSREVSWWPVYQMLVGHLGKQPTVIAGTPAWHQLPNDHPDKWRAILWAAVWWALDTDTRQEQLAQASKSIAGSQEWADVRTDSRRRSQAIRSGAFIPRRSA</sequence>
<evidence type="ECO:0000313" key="2">
    <source>
        <dbReference type="EMBL" id="TDK84751.1"/>
    </source>
</evidence>
<accession>A0A4R5W7I0</accession>
<comment type="caution">
    <text evidence="2">The sequence shown here is derived from an EMBL/GenBank/DDBJ whole genome shotgun (WGS) entry which is preliminary data.</text>
</comment>
<gene>
    <name evidence="2" type="ORF">EUA03_24865</name>
</gene>
<feature type="region of interest" description="Disordered" evidence="1">
    <location>
        <begin position="66"/>
        <end position="102"/>
    </location>
</feature>
<proteinExistence type="predicted"/>
<dbReference type="Pfam" id="PF10888">
    <property type="entry name" value="DUF2742"/>
    <property type="match status" value="1"/>
</dbReference>
<dbReference type="InterPro" id="IPR024384">
    <property type="entry name" value="DUF2742"/>
</dbReference>